<comment type="caution">
    <text evidence="3">The sequence shown here is derived from an EMBL/GenBank/DDBJ whole genome shotgun (WGS) entry which is preliminary data.</text>
</comment>
<organism evidence="3 4">
    <name type="scientific">Gilliamella apicola</name>
    <dbReference type="NCBI Taxonomy" id="1196095"/>
    <lineage>
        <taxon>Bacteria</taxon>
        <taxon>Pseudomonadati</taxon>
        <taxon>Pseudomonadota</taxon>
        <taxon>Gammaproteobacteria</taxon>
        <taxon>Orbales</taxon>
        <taxon>Orbaceae</taxon>
        <taxon>Gilliamella</taxon>
    </lineage>
</organism>
<dbReference type="InterPro" id="IPR014507">
    <property type="entry name" value="Baseplate_assembly_J_pred"/>
</dbReference>
<dbReference type="Pfam" id="PF26078">
    <property type="entry name" value="Baseplate_J_M"/>
    <property type="match status" value="1"/>
</dbReference>
<evidence type="ECO:0000313" key="3">
    <source>
        <dbReference type="EMBL" id="PXZ04025.1"/>
    </source>
</evidence>
<feature type="domain" description="Baseplate J-like C-terminal" evidence="2">
    <location>
        <begin position="216"/>
        <end position="287"/>
    </location>
</feature>
<sequence length="303" mass="33866">MAALTDLSKLPSPNVIESLDFEEIFNRRKAKFISLYSEQEQEEVAKTLQFESEPIVKLLQESSYYELILRQRINEASQALMIAHAKDQDLDNLGANFNVYRLTVQAADNSVVPAIKEIKEADSDFRVRIQSAFEGLSVAGPRAAYEFFARSADGRVLDAAAESPSPACVTLAILARDNNGIASDELIEIVKKAVNQDDRRPIADRVTVKSVELIDYQIKAKLYLYPGPESEPIKKTAMDNLQAYISEKHRIGRRISRSAIISALHVVGVQRVELQEPAQDIIINREQASYCSDYQVEVAGYGE</sequence>
<accession>A0A2V4DTI8</accession>
<dbReference type="InterPro" id="IPR052726">
    <property type="entry name" value="Phage_Baseplate_Hub"/>
</dbReference>
<dbReference type="PIRSF" id="PIRSF020481">
    <property type="entry name" value="BAP"/>
    <property type="match status" value="1"/>
</dbReference>
<dbReference type="RefSeq" id="WP_110423399.1">
    <property type="nucleotide sequence ID" value="NZ_QGLP01000005.1"/>
</dbReference>
<dbReference type="Proteomes" id="UP000247483">
    <property type="component" value="Unassembled WGS sequence"/>
</dbReference>
<proteinExistence type="predicted"/>
<dbReference type="PANTHER" id="PTHR35862">
    <property type="entry name" value="FELS-2 PROPHAGE PROTEIN"/>
    <property type="match status" value="1"/>
</dbReference>
<dbReference type="Pfam" id="PF26079">
    <property type="entry name" value="Baseplate_J_C"/>
    <property type="match status" value="1"/>
</dbReference>
<protein>
    <submittedName>
        <fullName evidence="3">Baseplate assembly protein</fullName>
    </submittedName>
</protein>
<name>A0A2V4DTI8_9GAMM</name>
<evidence type="ECO:0000313" key="4">
    <source>
        <dbReference type="Proteomes" id="UP000247483"/>
    </source>
</evidence>
<evidence type="ECO:0000259" key="2">
    <source>
        <dbReference type="Pfam" id="PF26079"/>
    </source>
</evidence>
<dbReference type="InterPro" id="IPR058531">
    <property type="entry name" value="Baseplate_J_M"/>
</dbReference>
<reference evidence="3 4" key="1">
    <citation type="submission" date="2018-05" db="EMBL/GenBank/DDBJ databases">
        <title>Reference genomes for bee gut microbiota database.</title>
        <authorList>
            <person name="Ellegaard K.M."/>
        </authorList>
    </citation>
    <scope>NUCLEOTIDE SEQUENCE [LARGE SCALE GENOMIC DNA]</scope>
    <source>
        <strain evidence="3 4">ESL0177</strain>
    </source>
</reference>
<dbReference type="EMBL" id="QGLP01000005">
    <property type="protein sequence ID" value="PXZ04025.1"/>
    <property type="molecule type" value="Genomic_DNA"/>
</dbReference>
<gene>
    <name evidence="3" type="ORF">DKK79_06535</name>
</gene>
<dbReference type="PANTHER" id="PTHR35862:SF1">
    <property type="entry name" value="FELS-2 PROPHAGE PROTEIN"/>
    <property type="match status" value="1"/>
</dbReference>
<evidence type="ECO:0000259" key="1">
    <source>
        <dbReference type="Pfam" id="PF26078"/>
    </source>
</evidence>
<feature type="domain" description="Baseplate J-like central" evidence="1">
    <location>
        <begin position="138"/>
        <end position="210"/>
    </location>
</feature>
<dbReference type="InterPro" id="IPR058530">
    <property type="entry name" value="Baseplate_J-like_C"/>
</dbReference>
<dbReference type="AlphaFoldDB" id="A0A2V4DTI8"/>